<evidence type="ECO:0000259" key="2">
    <source>
        <dbReference type="Pfam" id="PF03050"/>
    </source>
</evidence>
<organism evidence="3 4">
    <name type="scientific">Limosilactobacillus reuteri CF48-3A</name>
    <dbReference type="NCBI Taxonomy" id="525341"/>
    <lineage>
        <taxon>Bacteria</taxon>
        <taxon>Bacillati</taxon>
        <taxon>Bacillota</taxon>
        <taxon>Bacilli</taxon>
        <taxon>Lactobacillales</taxon>
        <taxon>Lactobacillaceae</taxon>
        <taxon>Limosilactobacillus</taxon>
    </lineage>
</organism>
<dbReference type="EMBL" id="ACHG01000097">
    <property type="protein sequence ID" value="EEI65736.1"/>
    <property type="molecule type" value="Genomic_DNA"/>
</dbReference>
<proteinExistence type="predicted"/>
<comment type="caution">
    <text evidence="3">The sequence shown here is derived from an EMBL/GenBank/DDBJ whole genome shotgun (WGS) entry which is preliminary data.</text>
</comment>
<dbReference type="InterPro" id="IPR004291">
    <property type="entry name" value="Transposase_IS66_central"/>
</dbReference>
<evidence type="ECO:0000313" key="3">
    <source>
        <dbReference type="EMBL" id="EEI65736.1"/>
    </source>
</evidence>
<dbReference type="AlphaFoldDB" id="A0A8D9S0B3"/>
<name>A0A8D9S0B3_LIMRT</name>
<dbReference type="Proteomes" id="UP000003419">
    <property type="component" value="Unassembled WGS sequence"/>
</dbReference>
<accession>A0A8D9S0B3</accession>
<dbReference type="RefSeq" id="WP_003672423.1">
    <property type="nucleotide sequence ID" value="NZ_GG693692.1"/>
</dbReference>
<protein>
    <recommendedName>
        <fullName evidence="2">Transposase IS66 central domain-containing protein</fullName>
    </recommendedName>
</protein>
<evidence type="ECO:0000313" key="4">
    <source>
        <dbReference type="Proteomes" id="UP000003419"/>
    </source>
</evidence>
<feature type="compositionally biased region" description="Polar residues" evidence="1">
    <location>
        <begin position="94"/>
        <end position="113"/>
    </location>
</feature>
<gene>
    <name evidence="3" type="ORF">HMPREF0534_0939</name>
</gene>
<feature type="region of interest" description="Disordered" evidence="1">
    <location>
        <begin position="90"/>
        <end position="113"/>
    </location>
</feature>
<evidence type="ECO:0000256" key="1">
    <source>
        <dbReference type="SAM" id="MobiDB-lite"/>
    </source>
</evidence>
<sequence length="113" mass="12252">MIAHFHYAASRGGEVIPQIIGPDYQGCLMCDGHSAYQQSRLPNGFLGACLIHVMRKFKELVKIGKGAKALEHSKAAKAVEKLGESLSHRGWSKLYNSGPKSSGTKAKSQTVVR</sequence>
<reference evidence="3 4" key="1">
    <citation type="submission" date="2009-01" db="EMBL/GenBank/DDBJ databases">
        <authorList>
            <person name="Qin X."/>
            <person name="Bachman B."/>
            <person name="Battles P."/>
            <person name="Bell A."/>
            <person name="Bess C."/>
            <person name="Bickham C."/>
            <person name="Chaboub L."/>
            <person name="Chen D."/>
            <person name="Coyle M."/>
            <person name="Deiros D.R."/>
            <person name="Dinh H."/>
            <person name="Forbes L."/>
            <person name="Fowler G."/>
            <person name="Francisco L."/>
            <person name="Fu Q."/>
            <person name="Gubbala S."/>
            <person name="Hale W."/>
            <person name="Han Y."/>
            <person name="Hemphill L."/>
            <person name="Highlander S.K."/>
            <person name="Hirani K."/>
            <person name="Hogues M."/>
            <person name="Jackson L."/>
            <person name="Jakkamsetti A."/>
            <person name="Javaid M."/>
            <person name="Jiang H."/>
            <person name="Korchina V."/>
            <person name="Kovar C."/>
            <person name="Lara F."/>
            <person name="Lee S."/>
            <person name="Mata R."/>
            <person name="Mathew T."/>
            <person name="Moen C."/>
            <person name="Morales K."/>
            <person name="Munidasa M."/>
            <person name="Nazareth L."/>
            <person name="Ngo R."/>
            <person name="Nguyen L."/>
            <person name="Okwuonu G."/>
            <person name="Ongeri F."/>
            <person name="Patil S."/>
            <person name="Petrosino J."/>
            <person name="Pham C."/>
            <person name="Pham P."/>
            <person name="Pu L.-L."/>
            <person name="Puazo M."/>
            <person name="Raj R."/>
            <person name="Reid J."/>
            <person name="Rouhana J."/>
            <person name="Saada N."/>
            <person name="Shang Y."/>
            <person name="Simmons D."/>
            <person name="Thornton R."/>
            <person name="Warren J."/>
            <person name="Weissenberger G."/>
            <person name="Zhang J."/>
            <person name="Zhang L."/>
            <person name="Zhou C."/>
            <person name="Zhu D."/>
            <person name="Muzny D."/>
            <person name="Worley K."/>
            <person name="Gibbs R."/>
        </authorList>
    </citation>
    <scope>NUCLEOTIDE SEQUENCE [LARGE SCALE GENOMIC DNA]</scope>
    <source>
        <strain evidence="3 4">CF48-3A</strain>
    </source>
</reference>
<dbReference type="GeneID" id="78174839"/>
<feature type="domain" description="Transposase IS66 central" evidence="2">
    <location>
        <begin position="3"/>
        <end position="83"/>
    </location>
</feature>
<dbReference type="Pfam" id="PF03050">
    <property type="entry name" value="DDE_Tnp_IS66"/>
    <property type="match status" value="1"/>
</dbReference>